<dbReference type="GO" id="GO:0005886">
    <property type="term" value="C:plasma membrane"/>
    <property type="evidence" value="ECO:0007669"/>
    <property type="project" value="UniProtKB-SubCell"/>
</dbReference>
<evidence type="ECO:0000256" key="8">
    <source>
        <dbReference type="ARBA" id="ARBA00022989"/>
    </source>
</evidence>
<keyword evidence="4 10" id="KW-1003">Cell membrane</keyword>
<keyword evidence="9 10" id="KW-0472">Membrane</keyword>
<evidence type="ECO:0000256" key="6">
    <source>
        <dbReference type="ARBA" id="ARBA00022692"/>
    </source>
</evidence>
<dbReference type="RefSeq" id="WP_094434510.1">
    <property type="nucleotide sequence ID" value="NZ_NKDB02000001.1"/>
</dbReference>
<evidence type="ECO:0000256" key="2">
    <source>
        <dbReference type="ARBA" id="ARBA00007246"/>
    </source>
</evidence>
<evidence type="ECO:0000313" key="14">
    <source>
        <dbReference type="Proteomes" id="UP000216225"/>
    </source>
</evidence>
<reference evidence="13 14" key="1">
    <citation type="submission" date="2018-09" db="EMBL/GenBank/DDBJ databases">
        <title>Genome comparison of Alicycliphilus sp. BQ1, a polyurethanolytic bacterium, with its closest phylogenetic relatives Alicycliphilus denitrificans BC and K601, unable to attack polyurethane.</title>
        <authorList>
            <person name="Loza-Tavera H."/>
            <person name="Lozano L."/>
            <person name="Cevallos M."/>
            <person name="Maya-Lucas O."/>
            <person name="Garcia-Mena J."/>
            <person name="Hernandez J."/>
        </authorList>
    </citation>
    <scope>NUCLEOTIDE SEQUENCE [LARGE SCALE GENOMIC DNA]</scope>
    <source>
        <strain evidence="13 14">BQ1</strain>
    </source>
</reference>
<dbReference type="SUPFAM" id="SSF158544">
    <property type="entry name" value="GspK insert domain-like"/>
    <property type="match status" value="1"/>
</dbReference>
<dbReference type="PIRSF" id="PIRSF002786">
    <property type="entry name" value="XcpX"/>
    <property type="match status" value="1"/>
</dbReference>
<dbReference type="InterPro" id="IPR049031">
    <property type="entry name" value="T2SSK_SAM-like_1st"/>
</dbReference>
<accession>A0A3R7IHH7</accession>
<evidence type="ECO:0000256" key="5">
    <source>
        <dbReference type="ARBA" id="ARBA00022519"/>
    </source>
</evidence>
<feature type="domain" description="T2SS protein K second SAM-like" evidence="11">
    <location>
        <begin position="217"/>
        <end position="265"/>
    </location>
</feature>
<dbReference type="AlphaFoldDB" id="A0A3R7IHH7"/>
<dbReference type="InterPro" id="IPR045584">
    <property type="entry name" value="Pilin-like"/>
</dbReference>
<proteinExistence type="inferred from homology"/>
<evidence type="ECO:0000256" key="7">
    <source>
        <dbReference type="ARBA" id="ARBA00022927"/>
    </source>
</evidence>
<evidence type="ECO:0000313" key="13">
    <source>
        <dbReference type="EMBL" id="RKJ98455.1"/>
    </source>
</evidence>
<evidence type="ECO:0000256" key="10">
    <source>
        <dbReference type="PIRNR" id="PIRNR002786"/>
    </source>
</evidence>
<feature type="domain" description="T2SS protein K first SAM-like" evidence="12">
    <location>
        <begin position="126"/>
        <end position="213"/>
    </location>
</feature>
<keyword evidence="5 10" id="KW-0997">Cell inner membrane</keyword>
<evidence type="ECO:0000256" key="1">
    <source>
        <dbReference type="ARBA" id="ARBA00004533"/>
    </source>
</evidence>
<evidence type="ECO:0000256" key="9">
    <source>
        <dbReference type="ARBA" id="ARBA00023136"/>
    </source>
</evidence>
<dbReference type="InterPro" id="IPR005628">
    <property type="entry name" value="GspK"/>
</dbReference>
<dbReference type="SUPFAM" id="SSF54523">
    <property type="entry name" value="Pili subunits"/>
    <property type="match status" value="1"/>
</dbReference>
<dbReference type="GO" id="GO:0009306">
    <property type="term" value="P:protein secretion"/>
    <property type="evidence" value="ECO:0007669"/>
    <property type="project" value="InterPro"/>
</dbReference>
<dbReference type="Pfam" id="PF21687">
    <property type="entry name" value="T2SSK_1st"/>
    <property type="match status" value="1"/>
</dbReference>
<evidence type="ECO:0000256" key="4">
    <source>
        <dbReference type="ARBA" id="ARBA00022475"/>
    </source>
</evidence>
<dbReference type="Pfam" id="PF03934">
    <property type="entry name" value="T2SSK"/>
    <property type="match status" value="1"/>
</dbReference>
<evidence type="ECO:0000259" key="11">
    <source>
        <dbReference type="Pfam" id="PF03934"/>
    </source>
</evidence>
<comment type="similarity">
    <text evidence="2 10">Belongs to the GSP K family.</text>
</comment>
<sequence length="325" mass="34948">MRRAARQAGAALLAAMLTVTLVATFAATALWQQWRAIEVETAERARIQSAWILIGALDWSRLILREDSLARGGDGTDNLSEPWAVPLEEARLSTFLAASNNVAQVEDASTDTANAFLSGQITDQQGLLNLRNLAGDRQVDATALRQFARLFDYLGLPRGQLDLLARQMLRAQVQGSDAGTAPLLPQSVSQLGWWGLPQQSVAALAPYVTLLPARTTVNLNTASAVVLWASADGLDMADAQRLVQARESSHFRSEADAAKLVGKTGAIGSATHTVASSYFEVRGRLRLDSTVVEERSLVFKQRGEARTLWRERGGLASAAAATAGR</sequence>
<name>A0A3R7IHH7_9BURK</name>
<dbReference type="InterPro" id="IPR038072">
    <property type="entry name" value="GspK_central_sf"/>
</dbReference>
<keyword evidence="3 10" id="KW-0813">Transport</keyword>
<dbReference type="EMBL" id="NKDB02000001">
    <property type="protein sequence ID" value="RKJ98455.1"/>
    <property type="molecule type" value="Genomic_DNA"/>
</dbReference>
<comment type="caution">
    <text evidence="13">The sequence shown here is derived from an EMBL/GenBank/DDBJ whole genome shotgun (WGS) entry which is preliminary data.</text>
</comment>
<evidence type="ECO:0000259" key="12">
    <source>
        <dbReference type="Pfam" id="PF21687"/>
    </source>
</evidence>
<evidence type="ECO:0000256" key="3">
    <source>
        <dbReference type="ARBA" id="ARBA00022448"/>
    </source>
</evidence>
<dbReference type="PANTHER" id="PTHR38831:SF1">
    <property type="entry name" value="TYPE II SECRETION SYSTEM PROTEIN K-RELATED"/>
    <property type="match status" value="1"/>
</dbReference>
<keyword evidence="7" id="KW-0653">Protein transport</keyword>
<comment type="subcellular location">
    <subcellularLocation>
        <location evidence="1 10">Cell inner membrane</location>
    </subcellularLocation>
</comment>
<dbReference type="InterPro" id="IPR049179">
    <property type="entry name" value="T2SSK_SAM-like_2nd"/>
</dbReference>
<dbReference type="Proteomes" id="UP000216225">
    <property type="component" value="Unassembled WGS sequence"/>
</dbReference>
<dbReference type="NCBIfam" id="NF037980">
    <property type="entry name" value="T2SS_GspK"/>
    <property type="match status" value="1"/>
</dbReference>
<dbReference type="PANTHER" id="PTHR38831">
    <property type="entry name" value="TYPE II SECRETION SYSTEM PROTEIN K"/>
    <property type="match status" value="1"/>
</dbReference>
<keyword evidence="6" id="KW-0812">Transmembrane</keyword>
<keyword evidence="8" id="KW-1133">Transmembrane helix</keyword>
<gene>
    <name evidence="13" type="ORF">CE154_001410</name>
</gene>
<organism evidence="13 14">
    <name type="scientific">Alicycliphilus denitrificans</name>
    <dbReference type="NCBI Taxonomy" id="179636"/>
    <lineage>
        <taxon>Bacteria</taxon>
        <taxon>Pseudomonadati</taxon>
        <taxon>Pseudomonadota</taxon>
        <taxon>Betaproteobacteria</taxon>
        <taxon>Burkholderiales</taxon>
        <taxon>Comamonadaceae</taxon>
        <taxon>Alicycliphilus</taxon>
    </lineage>
</organism>
<protein>
    <recommendedName>
        <fullName evidence="10">Type II secretion system protein K</fullName>
    </recommendedName>
</protein>